<protein>
    <recommendedName>
        <fullName evidence="4">DUF998 domain-containing protein</fullName>
    </recommendedName>
</protein>
<proteinExistence type="predicted"/>
<evidence type="ECO:0000313" key="2">
    <source>
        <dbReference type="EMBL" id="EAQ48839.1"/>
    </source>
</evidence>
<dbReference type="EMBL" id="AANC01000006">
    <property type="protein sequence ID" value="EAQ48839.1"/>
    <property type="molecule type" value="Genomic_DNA"/>
</dbReference>
<dbReference type="Proteomes" id="UP000001601">
    <property type="component" value="Unassembled WGS sequence"/>
</dbReference>
<evidence type="ECO:0000313" key="3">
    <source>
        <dbReference type="Proteomes" id="UP000001601"/>
    </source>
</evidence>
<evidence type="ECO:0008006" key="4">
    <source>
        <dbReference type="Google" id="ProtNLM"/>
    </source>
</evidence>
<evidence type="ECO:0000256" key="1">
    <source>
        <dbReference type="SAM" id="Phobius"/>
    </source>
</evidence>
<dbReference type="AlphaFoldDB" id="A3XNN4"/>
<name>A3XNN4_LEEBM</name>
<feature type="transmembrane region" description="Helical" evidence="1">
    <location>
        <begin position="34"/>
        <end position="54"/>
    </location>
</feature>
<dbReference type="RefSeq" id="WP_009780336.1">
    <property type="nucleotide sequence ID" value="NZ_CH672395.1"/>
</dbReference>
<comment type="caution">
    <text evidence="2">The sequence shown here is derived from an EMBL/GenBank/DDBJ whole genome shotgun (WGS) entry which is preliminary data.</text>
</comment>
<feature type="transmembrane region" description="Helical" evidence="1">
    <location>
        <begin position="185"/>
        <end position="208"/>
    </location>
</feature>
<gene>
    <name evidence="2" type="ORF">MED217_09832</name>
</gene>
<feature type="transmembrane region" description="Helical" evidence="1">
    <location>
        <begin position="144"/>
        <end position="165"/>
    </location>
</feature>
<dbReference type="OrthoDB" id="9803163at2"/>
<keyword evidence="1" id="KW-1133">Transmembrane helix</keyword>
<keyword evidence="3" id="KW-1185">Reference proteome</keyword>
<feature type="transmembrane region" description="Helical" evidence="1">
    <location>
        <begin position="95"/>
        <end position="113"/>
    </location>
</feature>
<organism evidence="2 3">
    <name type="scientific">Leeuwenhoekiella blandensis (strain CECT 7118 / CCUG 51940 / KCTC 22103 / MED217)</name>
    <name type="common">Flavobacterium sp. (strain MED217)</name>
    <dbReference type="NCBI Taxonomy" id="398720"/>
    <lineage>
        <taxon>Bacteria</taxon>
        <taxon>Pseudomonadati</taxon>
        <taxon>Bacteroidota</taxon>
        <taxon>Flavobacteriia</taxon>
        <taxon>Flavobacteriales</taxon>
        <taxon>Flavobacteriaceae</taxon>
        <taxon>Leeuwenhoekiella</taxon>
    </lineage>
</organism>
<dbReference type="STRING" id="398720.MED217_09832"/>
<feature type="transmembrane region" description="Helical" evidence="1">
    <location>
        <begin position="66"/>
        <end position="88"/>
    </location>
</feature>
<keyword evidence="1" id="KW-0812">Transmembrane</keyword>
<sequence>MAAENKKKAHTALNLNYNSDNGVWLHQGKTLRKIVGTAGMLLPILLLAISLTFFELPGPLESISHYYYTRAATLFTVIVSLIGIFLIVYSGEEPVDFWVSNLAGMAALCVAFFPTSNLAQSCCDAVMPYAVTYFDESQEGWRSLFHYIAAAVFLSALAFMSLFLFVKSDTPKGKRCREKVLRNRVYRTCGILMLLALLVIVLGLFDIIPSETYDRLKLTFWMEALAVEAFGFSWLVKGEALMQDKVN</sequence>
<reference evidence="2 3" key="1">
    <citation type="journal article" date="2007" name="Nature">
        <title>Light stimulates growth of proteorhodopsin-containing marine Flavobacteria.</title>
        <authorList>
            <person name="Gomez-Consarnau L."/>
            <person name="Gonzalez J.M."/>
            <person name="Coll-Llado M."/>
            <person name="Gourdon P."/>
            <person name="Pascher T."/>
            <person name="Neutze R."/>
            <person name="Pedros-Alio C."/>
            <person name="Pinhassi J."/>
        </authorList>
    </citation>
    <scope>NUCLEOTIDE SEQUENCE [LARGE SCALE GENOMIC DNA]</scope>
    <source>
        <strain evidence="2 3">MED217</strain>
    </source>
</reference>
<dbReference type="eggNOG" id="ENOG50330Z7">
    <property type="taxonomic scope" value="Bacteria"/>
</dbReference>
<keyword evidence="1" id="KW-0472">Membrane</keyword>
<feature type="transmembrane region" description="Helical" evidence="1">
    <location>
        <begin position="220"/>
        <end position="236"/>
    </location>
</feature>
<accession>A3XNN4</accession>
<dbReference type="HOGENOM" id="CLU_092422_0_0_10"/>